<dbReference type="AlphaFoldDB" id="A0A2S7N287"/>
<comment type="similarity">
    <text evidence="1">Belongs to the LytR/CpsA/Psr (LCP) family.</text>
</comment>
<dbReference type="EMBL" id="PKOZ01000002">
    <property type="protein sequence ID" value="PQD96212.1"/>
    <property type="molecule type" value="Genomic_DNA"/>
</dbReference>
<dbReference type="RefSeq" id="WP_104848639.1">
    <property type="nucleotide sequence ID" value="NZ_PKOZ01000002.1"/>
</dbReference>
<dbReference type="InterPro" id="IPR050922">
    <property type="entry name" value="LytR/CpsA/Psr_CW_biosynth"/>
</dbReference>
<organism evidence="7 8">
    <name type="scientific">Pradoshia eiseniae</name>
    <dbReference type="NCBI Taxonomy" id="2064768"/>
    <lineage>
        <taxon>Bacteria</taxon>
        <taxon>Bacillati</taxon>
        <taxon>Bacillota</taxon>
        <taxon>Bacilli</taxon>
        <taxon>Bacillales</taxon>
        <taxon>Bacillaceae</taxon>
        <taxon>Pradoshia</taxon>
    </lineage>
</organism>
<sequence>MQNRHVIREKRRKKIRRRRIFAFIVLPILTLILAVGGYAGYLYYTASDVLKDSYDGSTAKERPVNPADDNVSVLFMGVDDSDVRNSGKGSRTDALLLATFNDDDKSVKLLSIPRDSYVYIPGKDRYSKITHAHAYGGVEYTIDTVENLLKVPVDYYVKMNFNAFVEVVDALGGVTVDVPYTFTEQDSTDKAGAITIEEGKQTLDGEEALAFARTRKKDSDIERGKRQQQLIQAIVEKASSASSITKYANVIQGIGHNMKTNMTFSEMKGFTHYVMASNLRIETLNLKGSDSYINGTYYYQLDEAALASTIEELQVHMDVKKTAESSTDASATGDYAGEQ</sequence>
<dbReference type="GO" id="GO:0071555">
    <property type="term" value="P:cell wall organization"/>
    <property type="evidence" value="ECO:0007669"/>
    <property type="project" value="UniProtKB-KW"/>
</dbReference>
<comment type="caution">
    <text evidence="7">The sequence shown here is derived from an EMBL/GenBank/DDBJ whole genome shotgun (WGS) entry which is preliminary data.</text>
</comment>
<feature type="transmembrane region" description="Helical" evidence="5">
    <location>
        <begin position="20"/>
        <end position="44"/>
    </location>
</feature>
<dbReference type="PANTHER" id="PTHR33392:SF3">
    <property type="entry name" value="POLYISOPRENYL-TEICHOIC ACID--PEPTIDOGLYCAN TEICHOIC ACID TRANSFERASE TAGT"/>
    <property type="match status" value="1"/>
</dbReference>
<keyword evidence="8" id="KW-1185">Reference proteome</keyword>
<accession>A0A2S7N287</accession>
<dbReference type="InterPro" id="IPR004474">
    <property type="entry name" value="LytR_CpsA_psr"/>
</dbReference>
<keyword evidence="4 5" id="KW-1133">Transmembrane helix</keyword>
<dbReference type="NCBIfam" id="TIGR00350">
    <property type="entry name" value="lytR_cpsA_psr"/>
    <property type="match status" value="1"/>
</dbReference>
<evidence type="ECO:0000256" key="4">
    <source>
        <dbReference type="ARBA" id="ARBA00022989"/>
    </source>
</evidence>
<evidence type="ECO:0000259" key="6">
    <source>
        <dbReference type="Pfam" id="PF03816"/>
    </source>
</evidence>
<dbReference type="PANTHER" id="PTHR33392">
    <property type="entry name" value="POLYISOPRENYL-TEICHOIC ACID--PEPTIDOGLYCAN TEICHOIC ACID TRANSFERASE TAGU"/>
    <property type="match status" value="1"/>
</dbReference>
<dbReference type="Pfam" id="PF03816">
    <property type="entry name" value="LytR_cpsA_psr"/>
    <property type="match status" value="1"/>
</dbReference>
<keyword evidence="3" id="KW-0735">Signal-anchor</keyword>
<proteinExistence type="inferred from homology"/>
<evidence type="ECO:0000313" key="8">
    <source>
        <dbReference type="Proteomes" id="UP000239663"/>
    </source>
</evidence>
<dbReference type="Proteomes" id="UP000239663">
    <property type="component" value="Unassembled WGS sequence"/>
</dbReference>
<gene>
    <name evidence="7" type="ORF">CYL18_06330</name>
</gene>
<evidence type="ECO:0000256" key="5">
    <source>
        <dbReference type="SAM" id="Phobius"/>
    </source>
</evidence>
<evidence type="ECO:0000313" key="7">
    <source>
        <dbReference type="EMBL" id="PQD96212.1"/>
    </source>
</evidence>
<evidence type="ECO:0000256" key="2">
    <source>
        <dbReference type="ARBA" id="ARBA00022692"/>
    </source>
</evidence>
<keyword evidence="5" id="KW-0472">Membrane</keyword>
<protein>
    <submittedName>
        <fullName evidence="7">Transcriptional regulator</fullName>
    </submittedName>
</protein>
<reference evidence="7 8" key="1">
    <citation type="submission" date="2017-12" db="EMBL/GenBank/DDBJ databases">
        <title>Taxonomic description and draft genome of Pradoshia cofamensis Gen. nov., sp. nov., a thermotolerant bacillale isolated from anterior gut of earthworm Eisenia fetida.</title>
        <authorList>
            <person name="Saha T."/>
            <person name="Chakraborty R."/>
        </authorList>
    </citation>
    <scope>NUCLEOTIDE SEQUENCE [LARGE SCALE GENOMIC DNA]</scope>
    <source>
        <strain evidence="7 8">EAG3</strain>
    </source>
</reference>
<dbReference type="OrthoDB" id="27330at2"/>
<dbReference type="Gene3D" id="3.40.630.190">
    <property type="entry name" value="LCP protein"/>
    <property type="match status" value="1"/>
</dbReference>
<name>A0A2S7N287_9BACI</name>
<evidence type="ECO:0000256" key="1">
    <source>
        <dbReference type="ARBA" id="ARBA00006068"/>
    </source>
</evidence>
<keyword evidence="2 5" id="KW-0812">Transmembrane</keyword>
<feature type="domain" description="Cell envelope-related transcriptional attenuator" evidence="6">
    <location>
        <begin position="91"/>
        <end position="239"/>
    </location>
</feature>
<evidence type="ECO:0000256" key="3">
    <source>
        <dbReference type="ARBA" id="ARBA00022968"/>
    </source>
</evidence>